<dbReference type="AlphaFoldDB" id="K6D4I7"/>
<dbReference type="Gene3D" id="2.180.10.10">
    <property type="entry name" value="RHS repeat-associated core"/>
    <property type="match status" value="1"/>
</dbReference>
<accession>K6D4I7</accession>
<name>K6D4I7_SCHAZ</name>
<dbReference type="Proteomes" id="UP000006315">
    <property type="component" value="Unassembled WGS sequence"/>
</dbReference>
<dbReference type="STRING" id="1131731.BAZO_09676"/>
<comment type="caution">
    <text evidence="1">The sequence shown here is derived from an EMBL/GenBank/DDBJ whole genome shotgun (WGS) entry which is preliminary data.</text>
</comment>
<sequence>MPKKRTKNFKCWGGVTTISYQYDRNGNQIRDDRHKYYYDSSNRLSYVEQVNAAVAIASYYYDYKGKRTKKVVYGKKTEHYYYDAGHLAYIADENNQIFYSFIRTYTGDLVTMTDYISGAAVNYYYVHNGHGDIIGLKDKTGTTVVTYEYNAFGNIFTSTGTAKTGNGKTVTRRKSI</sequence>
<dbReference type="PATRIC" id="fig|1131731.3.peg.2024"/>
<evidence type="ECO:0000313" key="2">
    <source>
        <dbReference type="Proteomes" id="UP000006315"/>
    </source>
</evidence>
<dbReference type="EMBL" id="AJLR01000048">
    <property type="protein sequence ID" value="EKN67422.1"/>
    <property type="molecule type" value="Genomic_DNA"/>
</dbReference>
<dbReference type="RefSeq" id="WP_003331229.1">
    <property type="nucleotide sequence ID" value="NZ_AJLR01000048.1"/>
</dbReference>
<organism evidence="1 2">
    <name type="scientific">Schinkia azotoformans LMG 9581</name>
    <dbReference type="NCBI Taxonomy" id="1131731"/>
    <lineage>
        <taxon>Bacteria</taxon>
        <taxon>Bacillati</taxon>
        <taxon>Bacillota</taxon>
        <taxon>Bacilli</taxon>
        <taxon>Bacillales</taxon>
        <taxon>Bacillaceae</taxon>
        <taxon>Calidifontibacillus/Schinkia group</taxon>
        <taxon>Schinkia</taxon>
    </lineage>
</organism>
<gene>
    <name evidence="1" type="ORF">BAZO_09676</name>
</gene>
<proteinExistence type="predicted"/>
<protein>
    <submittedName>
        <fullName evidence="1">Cell wall-associated protein</fullName>
    </submittedName>
</protein>
<dbReference type="GeneID" id="89467808"/>
<reference evidence="1 2" key="1">
    <citation type="journal article" date="2012" name="Front. Microbiol.">
        <title>Redundancy and modularity in membrane-associated dissimilatory nitrate reduction in Bacillus.</title>
        <authorList>
            <person name="Heylen K."/>
            <person name="Keltjens J."/>
        </authorList>
    </citation>
    <scope>NUCLEOTIDE SEQUENCE [LARGE SCALE GENOMIC DNA]</scope>
    <source>
        <strain evidence="1 2">LMG 9581</strain>
    </source>
</reference>
<evidence type="ECO:0000313" key="1">
    <source>
        <dbReference type="EMBL" id="EKN67422.1"/>
    </source>
</evidence>
<keyword evidence="2" id="KW-1185">Reference proteome</keyword>